<comment type="similarity">
    <text evidence="2">Belongs to the MreD family.</text>
</comment>
<keyword evidence="10" id="KW-1185">Reference proteome</keyword>
<proteinExistence type="inferred from homology"/>
<sequence length="203" mass="22546">MKRVPKLNFNPFGQVLLLSPFATSVVVTIVSVLLCSLLSFGRLPGMSIAGIGPNWLLVWVVIWSLKRSPWMGAAAGLVLGMIQDGLTTPEPTHVLPLVIVGVLTARLQKERFVQEDFITVAIVVFAMAMIGETIMAIQFGFIKDGPSLAEIWSYHPKIALSSAILSSLWAPVLYWPLNKIWQWAINAEYSRSNRIKPMFGRLR</sequence>
<dbReference type="EMBL" id="JADEXQ010000041">
    <property type="protein sequence ID" value="MBE9030699.1"/>
    <property type="molecule type" value="Genomic_DNA"/>
</dbReference>
<name>A0A928VRC5_9CYAN</name>
<feature type="transmembrane region" description="Helical" evidence="8">
    <location>
        <begin position="12"/>
        <end position="40"/>
    </location>
</feature>
<feature type="transmembrane region" description="Helical" evidence="8">
    <location>
        <begin position="117"/>
        <end position="138"/>
    </location>
</feature>
<evidence type="ECO:0000256" key="2">
    <source>
        <dbReference type="ARBA" id="ARBA00007776"/>
    </source>
</evidence>
<evidence type="ECO:0000256" key="7">
    <source>
        <dbReference type="ARBA" id="ARBA00023136"/>
    </source>
</evidence>
<gene>
    <name evidence="9" type="primary">mreD</name>
    <name evidence="9" type="ORF">IQ266_13260</name>
</gene>
<evidence type="ECO:0000256" key="3">
    <source>
        <dbReference type="ARBA" id="ARBA00022475"/>
    </source>
</evidence>
<organism evidence="9 10">
    <name type="scientific">Romeriopsis navalis LEGE 11480</name>
    <dbReference type="NCBI Taxonomy" id="2777977"/>
    <lineage>
        <taxon>Bacteria</taxon>
        <taxon>Bacillati</taxon>
        <taxon>Cyanobacteriota</taxon>
        <taxon>Cyanophyceae</taxon>
        <taxon>Leptolyngbyales</taxon>
        <taxon>Leptolyngbyaceae</taxon>
        <taxon>Romeriopsis</taxon>
        <taxon>Romeriopsis navalis</taxon>
    </lineage>
</organism>
<keyword evidence="4 8" id="KW-0812">Transmembrane</keyword>
<dbReference type="InterPro" id="IPR007227">
    <property type="entry name" value="Cell_shape_determining_MreD"/>
</dbReference>
<dbReference type="GO" id="GO:0005886">
    <property type="term" value="C:plasma membrane"/>
    <property type="evidence" value="ECO:0007669"/>
    <property type="project" value="UniProtKB-SubCell"/>
</dbReference>
<keyword evidence="7 8" id="KW-0472">Membrane</keyword>
<feature type="transmembrane region" description="Helical" evidence="8">
    <location>
        <begin position="158"/>
        <end position="177"/>
    </location>
</feature>
<keyword evidence="5" id="KW-0133">Cell shape</keyword>
<dbReference type="Pfam" id="PF04093">
    <property type="entry name" value="MreD"/>
    <property type="match status" value="1"/>
</dbReference>
<evidence type="ECO:0000256" key="5">
    <source>
        <dbReference type="ARBA" id="ARBA00022960"/>
    </source>
</evidence>
<keyword evidence="3" id="KW-1003">Cell membrane</keyword>
<comment type="caution">
    <text evidence="9">The sequence shown here is derived from an EMBL/GenBank/DDBJ whole genome shotgun (WGS) entry which is preliminary data.</text>
</comment>
<accession>A0A928VRC5</accession>
<dbReference type="NCBIfam" id="TIGR03426">
    <property type="entry name" value="shape_MreD"/>
    <property type="match status" value="1"/>
</dbReference>
<keyword evidence="6 8" id="KW-1133">Transmembrane helix</keyword>
<evidence type="ECO:0000313" key="9">
    <source>
        <dbReference type="EMBL" id="MBE9030699.1"/>
    </source>
</evidence>
<dbReference type="RefSeq" id="WP_264325525.1">
    <property type="nucleotide sequence ID" value="NZ_JADEXQ010000041.1"/>
</dbReference>
<feature type="transmembrane region" description="Helical" evidence="8">
    <location>
        <begin position="46"/>
        <end position="65"/>
    </location>
</feature>
<evidence type="ECO:0000256" key="6">
    <source>
        <dbReference type="ARBA" id="ARBA00022989"/>
    </source>
</evidence>
<dbReference type="GO" id="GO:0008360">
    <property type="term" value="P:regulation of cell shape"/>
    <property type="evidence" value="ECO:0007669"/>
    <property type="project" value="UniProtKB-KW"/>
</dbReference>
<dbReference type="Proteomes" id="UP000625316">
    <property type="component" value="Unassembled WGS sequence"/>
</dbReference>
<protein>
    <submittedName>
        <fullName evidence="9">Rod shape-determining protein MreD</fullName>
    </submittedName>
</protein>
<evidence type="ECO:0000256" key="4">
    <source>
        <dbReference type="ARBA" id="ARBA00022692"/>
    </source>
</evidence>
<reference evidence="9" key="1">
    <citation type="submission" date="2020-10" db="EMBL/GenBank/DDBJ databases">
        <authorList>
            <person name="Castelo-Branco R."/>
            <person name="Eusebio N."/>
            <person name="Adriana R."/>
            <person name="Vieira A."/>
            <person name="Brugerolle De Fraissinette N."/>
            <person name="Rezende De Castro R."/>
            <person name="Schneider M.P."/>
            <person name="Vasconcelos V."/>
            <person name="Leao P.N."/>
        </authorList>
    </citation>
    <scope>NUCLEOTIDE SEQUENCE</scope>
    <source>
        <strain evidence="9">LEGE 11480</strain>
    </source>
</reference>
<evidence type="ECO:0000256" key="8">
    <source>
        <dbReference type="SAM" id="Phobius"/>
    </source>
</evidence>
<comment type="subcellular location">
    <subcellularLocation>
        <location evidence="1">Cell membrane</location>
        <topology evidence="1">Multi-pass membrane protein</topology>
    </subcellularLocation>
</comment>
<evidence type="ECO:0000313" key="10">
    <source>
        <dbReference type="Proteomes" id="UP000625316"/>
    </source>
</evidence>
<dbReference type="AlphaFoldDB" id="A0A928VRC5"/>
<evidence type="ECO:0000256" key="1">
    <source>
        <dbReference type="ARBA" id="ARBA00004651"/>
    </source>
</evidence>